<dbReference type="GO" id="GO:0016020">
    <property type="term" value="C:membrane"/>
    <property type="evidence" value="ECO:0007669"/>
    <property type="project" value="TreeGrafter"/>
</dbReference>
<gene>
    <name evidence="10" type="ORF">C0Q70_16370</name>
</gene>
<dbReference type="AlphaFoldDB" id="A0A2T7NPL2"/>
<dbReference type="GO" id="GO:0042742">
    <property type="term" value="P:defense response to bacterium"/>
    <property type="evidence" value="ECO:0007669"/>
    <property type="project" value="UniProtKB-KW"/>
</dbReference>
<evidence type="ECO:0000256" key="4">
    <source>
        <dbReference type="ARBA" id="ARBA00022529"/>
    </source>
</evidence>
<dbReference type="PANTHER" id="PTHR45828:SF9">
    <property type="entry name" value="CELL WALL INTEGRITY AND STRESS RESPONSE COMPONENT 4-LIKE-RELATED"/>
    <property type="match status" value="1"/>
</dbReference>
<dbReference type="GO" id="GO:0045087">
    <property type="term" value="P:innate immune response"/>
    <property type="evidence" value="ECO:0007669"/>
    <property type="project" value="UniProtKB-KW"/>
</dbReference>
<evidence type="ECO:0000256" key="7">
    <source>
        <dbReference type="ARBA" id="ARBA00022859"/>
    </source>
</evidence>
<evidence type="ECO:0000259" key="9">
    <source>
        <dbReference type="Pfam" id="PF02014"/>
    </source>
</evidence>
<protein>
    <recommendedName>
        <fullName evidence="9">Reelin domain-containing protein</fullName>
    </recommendedName>
</protein>
<evidence type="ECO:0000256" key="3">
    <source>
        <dbReference type="ARBA" id="ARBA00022525"/>
    </source>
</evidence>
<dbReference type="GO" id="GO:0005576">
    <property type="term" value="C:extracellular region"/>
    <property type="evidence" value="ECO:0007669"/>
    <property type="project" value="UniProtKB-SubCell"/>
</dbReference>
<dbReference type="EMBL" id="PZQS01000010">
    <property type="protein sequence ID" value="PVD23108.1"/>
    <property type="molecule type" value="Genomic_DNA"/>
</dbReference>
<comment type="subcellular location">
    <subcellularLocation>
        <location evidence="1">Secreted</location>
    </subcellularLocation>
</comment>
<organism evidence="10 11">
    <name type="scientific">Pomacea canaliculata</name>
    <name type="common">Golden apple snail</name>
    <dbReference type="NCBI Taxonomy" id="400727"/>
    <lineage>
        <taxon>Eukaryota</taxon>
        <taxon>Metazoa</taxon>
        <taxon>Spiralia</taxon>
        <taxon>Lophotrochozoa</taxon>
        <taxon>Mollusca</taxon>
        <taxon>Gastropoda</taxon>
        <taxon>Caenogastropoda</taxon>
        <taxon>Architaenioglossa</taxon>
        <taxon>Ampullarioidea</taxon>
        <taxon>Ampullariidae</taxon>
        <taxon>Pomacea</taxon>
    </lineage>
</organism>
<evidence type="ECO:0000313" key="11">
    <source>
        <dbReference type="Proteomes" id="UP000245119"/>
    </source>
</evidence>
<feature type="domain" description="Reelin" evidence="9">
    <location>
        <begin position="1"/>
        <end position="105"/>
    </location>
</feature>
<proteinExistence type="inferred from homology"/>
<evidence type="ECO:0000256" key="2">
    <source>
        <dbReference type="ARBA" id="ARBA00008501"/>
    </source>
</evidence>
<keyword evidence="6" id="KW-0732">Signal</keyword>
<keyword evidence="11" id="KW-1185">Reference proteome</keyword>
<name>A0A2T7NPL2_POMCA</name>
<keyword evidence="5" id="KW-0399">Innate immunity</keyword>
<evidence type="ECO:0000313" key="10">
    <source>
        <dbReference type="EMBL" id="PVD23108.1"/>
    </source>
</evidence>
<dbReference type="InterPro" id="IPR042307">
    <property type="entry name" value="Reeler_sf"/>
</dbReference>
<comment type="similarity">
    <text evidence="2">Belongs to the insect defense protein family.</text>
</comment>
<keyword evidence="7" id="KW-0391">Immunity</keyword>
<dbReference type="Gene3D" id="2.60.40.4060">
    <property type="entry name" value="Reeler domain"/>
    <property type="match status" value="1"/>
</dbReference>
<comment type="caution">
    <text evidence="10">The sequence shown here is derived from an EMBL/GenBank/DDBJ whole genome shotgun (WGS) entry which is preliminary data.</text>
</comment>
<keyword evidence="4" id="KW-0929">Antimicrobial</keyword>
<evidence type="ECO:0000256" key="1">
    <source>
        <dbReference type="ARBA" id="ARBA00004613"/>
    </source>
</evidence>
<dbReference type="CDD" id="cd08544">
    <property type="entry name" value="Reeler"/>
    <property type="match status" value="1"/>
</dbReference>
<dbReference type="PANTHER" id="PTHR45828">
    <property type="entry name" value="CYTOCHROME B561/FERRIC REDUCTASE TRANSMEMBRANE"/>
    <property type="match status" value="1"/>
</dbReference>
<accession>A0A2T7NPL2</accession>
<evidence type="ECO:0000256" key="8">
    <source>
        <dbReference type="ARBA" id="ARBA00023022"/>
    </source>
</evidence>
<dbReference type="Proteomes" id="UP000245119">
    <property type="component" value="Linkage Group LG10"/>
</dbReference>
<evidence type="ECO:0000256" key="6">
    <source>
        <dbReference type="ARBA" id="ARBA00022729"/>
    </source>
</evidence>
<dbReference type="OrthoDB" id="2419613at2759"/>
<keyword evidence="8" id="KW-0044">Antibiotic</keyword>
<dbReference type="Pfam" id="PF02014">
    <property type="entry name" value="Reeler"/>
    <property type="match status" value="1"/>
</dbReference>
<dbReference type="InterPro" id="IPR002861">
    <property type="entry name" value="Reeler_dom"/>
</dbReference>
<keyword evidence="3" id="KW-0964">Secreted</keyword>
<dbReference type="InterPro" id="IPR051237">
    <property type="entry name" value="Ferric-chelate_Red/DefProt"/>
</dbReference>
<sequence>MFPRHQAEAQTSPSPYNIILNTATYTPGSNNTVAVLLTSPQQTFAGVLVEARSAADCGNTNPIGTFLLATNERDLQLLSCMAAGEGSEVLETHIARSQLLFGWRSSPPSSLCLSYLPQWSQVPIPQLGQ</sequence>
<reference evidence="10 11" key="1">
    <citation type="submission" date="2018-04" db="EMBL/GenBank/DDBJ databases">
        <title>The genome of golden apple snail Pomacea canaliculata provides insight into stress tolerance and invasive adaptation.</title>
        <authorList>
            <person name="Liu C."/>
            <person name="Liu B."/>
            <person name="Ren Y."/>
            <person name="Zhang Y."/>
            <person name="Wang H."/>
            <person name="Li S."/>
            <person name="Jiang F."/>
            <person name="Yin L."/>
            <person name="Zhang G."/>
            <person name="Qian W."/>
            <person name="Fan W."/>
        </authorList>
    </citation>
    <scope>NUCLEOTIDE SEQUENCE [LARGE SCALE GENOMIC DNA]</scope>
    <source>
        <strain evidence="10">SZHN2017</strain>
        <tissue evidence="10">Muscle</tissue>
    </source>
</reference>
<evidence type="ECO:0000256" key="5">
    <source>
        <dbReference type="ARBA" id="ARBA00022588"/>
    </source>
</evidence>